<dbReference type="eggNOG" id="COG0446">
    <property type="taxonomic scope" value="Bacteria"/>
</dbReference>
<keyword evidence="4" id="KW-0472">Membrane</keyword>
<dbReference type="EMBL" id="CP002349">
    <property type="protein sequence ID" value="ADR21792.1"/>
    <property type="molecule type" value="Genomic_DNA"/>
</dbReference>
<dbReference type="CDD" id="cd08977">
    <property type="entry name" value="SusD"/>
    <property type="match status" value="1"/>
</dbReference>
<feature type="domain" description="SusD-like N-terminal" evidence="7">
    <location>
        <begin position="95"/>
        <end position="222"/>
    </location>
</feature>
<keyword evidence="9" id="KW-1185">Reference proteome</keyword>
<evidence type="ECO:0000313" key="9">
    <source>
        <dbReference type="Proteomes" id="UP000008720"/>
    </source>
</evidence>
<dbReference type="STRING" id="643867.Ftrac_1804"/>
<dbReference type="SUPFAM" id="SSF48452">
    <property type="entry name" value="TPR-like"/>
    <property type="match status" value="1"/>
</dbReference>
<dbReference type="KEGG" id="mtt:Ftrac_1804"/>
<evidence type="ECO:0000256" key="2">
    <source>
        <dbReference type="ARBA" id="ARBA00006275"/>
    </source>
</evidence>
<comment type="similarity">
    <text evidence="2">Belongs to the SusD family.</text>
</comment>
<evidence type="ECO:0000256" key="5">
    <source>
        <dbReference type="ARBA" id="ARBA00023237"/>
    </source>
</evidence>
<evidence type="ECO:0000256" key="4">
    <source>
        <dbReference type="ARBA" id="ARBA00023136"/>
    </source>
</evidence>
<feature type="domain" description="RagB/SusD" evidence="6">
    <location>
        <begin position="301"/>
        <end position="490"/>
    </location>
</feature>
<sequence>MKRIFVLSVVFLTVILFSCKDEFLEKPPQNLITQDNFPSNESDALAATNASYQVLRTGSYHRGFYPIDDVMSDDALKGSSPSDLQADLQPFDEFQHTVTNNFIANWWSALYTGVRRTNVVIERVPSVNMDEELKSRFIGEARFLRALYYSDLARGYGGVPLVKNSEINIDFTRSTLEQTYDFIESDLRSAIEVLPEKSEYGPEDLGRATKGAARALLARVYLYQQEYDSAALFAEEVINSQQYELESNFESAFRESTEFGIESVFEIGGIGVEGGVAAGNNDYTSGQGVRGSPNRGIGANRPSMDLIESFEEDDPRMDATVIFVGEVLDGIEIIGDSQTPDTTDTGQIETYNQKIWVPGTTPFSNRAHNRRLIRYAEVLLIAAEALNRNGSTPQALIYLNEVRERARQGDESILPDITETNPDLLEDLILRERRHELAMEGHRFWDVVRTGNAADIFGPYGFQTDKHELLPIPQSERDITNGLLDQNPNWN</sequence>
<evidence type="ECO:0000256" key="1">
    <source>
        <dbReference type="ARBA" id="ARBA00004442"/>
    </source>
</evidence>
<dbReference type="HOGENOM" id="CLU_015553_1_3_10"/>
<reference evidence="8 9" key="1">
    <citation type="journal article" date="2011" name="Stand. Genomic Sci.">
        <title>Complete genome sequence of Marivirga tractuosa type strain (H-43).</title>
        <authorList>
            <person name="Pagani I."/>
            <person name="Chertkov O."/>
            <person name="Lapidus A."/>
            <person name="Lucas S."/>
            <person name="Del Rio T.G."/>
            <person name="Tice H."/>
            <person name="Copeland A."/>
            <person name="Cheng J.F."/>
            <person name="Nolan M."/>
            <person name="Saunders E."/>
            <person name="Pitluck S."/>
            <person name="Held B."/>
            <person name="Goodwin L."/>
            <person name="Liolios K."/>
            <person name="Ovchinikova G."/>
            <person name="Ivanova N."/>
            <person name="Mavromatis K."/>
            <person name="Pati A."/>
            <person name="Chen A."/>
            <person name="Palaniappan K."/>
            <person name="Land M."/>
            <person name="Hauser L."/>
            <person name="Jeffries C.D."/>
            <person name="Detter J.C."/>
            <person name="Han C."/>
            <person name="Tapia R."/>
            <person name="Ngatchou-Djao O.D."/>
            <person name="Rohde M."/>
            <person name="Goker M."/>
            <person name="Spring S."/>
            <person name="Sikorski J."/>
            <person name="Woyke T."/>
            <person name="Bristow J."/>
            <person name="Eisen J.A."/>
            <person name="Markowitz V."/>
            <person name="Hugenholtz P."/>
            <person name="Klenk H.P."/>
            <person name="Kyrpides N.C."/>
        </authorList>
    </citation>
    <scope>NUCLEOTIDE SEQUENCE [LARGE SCALE GENOMIC DNA]</scope>
    <source>
        <strain evidence="9">ATCC 23168 / DSM 4126 / NBRC 15989 / NCIMB 1408 / VKM B-1430 / H-43</strain>
    </source>
</reference>
<dbReference type="InterPro" id="IPR033985">
    <property type="entry name" value="SusD-like_N"/>
</dbReference>
<dbReference type="Gene3D" id="1.25.40.390">
    <property type="match status" value="1"/>
</dbReference>
<dbReference type="Pfam" id="PF14322">
    <property type="entry name" value="SusD-like_3"/>
    <property type="match status" value="1"/>
</dbReference>
<evidence type="ECO:0000259" key="7">
    <source>
        <dbReference type="Pfam" id="PF14322"/>
    </source>
</evidence>
<dbReference type="AlphaFoldDB" id="E4TS52"/>
<dbReference type="RefSeq" id="WP_013453935.1">
    <property type="nucleotide sequence ID" value="NC_014759.1"/>
</dbReference>
<dbReference type="GO" id="GO:0009279">
    <property type="term" value="C:cell outer membrane"/>
    <property type="evidence" value="ECO:0007669"/>
    <property type="project" value="UniProtKB-SubCell"/>
</dbReference>
<proteinExistence type="inferred from homology"/>
<dbReference type="Pfam" id="PF07980">
    <property type="entry name" value="SusD_RagB"/>
    <property type="match status" value="1"/>
</dbReference>
<dbReference type="PROSITE" id="PS51257">
    <property type="entry name" value="PROKAR_LIPOPROTEIN"/>
    <property type="match status" value="1"/>
</dbReference>
<keyword evidence="3" id="KW-0732">Signal</keyword>
<keyword evidence="5" id="KW-0998">Cell outer membrane</keyword>
<gene>
    <name evidence="8" type="ordered locus">Ftrac_1804</name>
</gene>
<protein>
    <submittedName>
        <fullName evidence="8">RagB/SusD domain protein</fullName>
    </submittedName>
</protein>
<dbReference type="InterPro" id="IPR011990">
    <property type="entry name" value="TPR-like_helical_dom_sf"/>
</dbReference>
<accession>E4TS52</accession>
<dbReference type="Proteomes" id="UP000008720">
    <property type="component" value="Chromosome"/>
</dbReference>
<evidence type="ECO:0000313" key="8">
    <source>
        <dbReference type="EMBL" id="ADR21792.1"/>
    </source>
</evidence>
<evidence type="ECO:0000259" key="6">
    <source>
        <dbReference type="Pfam" id="PF07980"/>
    </source>
</evidence>
<dbReference type="InterPro" id="IPR012944">
    <property type="entry name" value="SusD_RagB_dom"/>
</dbReference>
<comment type="subcellular location">
    <subcellularLocation>
        <location evidence="1">Cell outer membrane</location>
    </subcellularLocation>
</comment>
<dbReference type="OrthoDB" id="9792139at2"/>
<evidence type="ECO:0000256" key="3">
    <source>
        <dbReference type="ARBA" id="ARBA00022729"/>
    </source>
</evidence>
<name>E4TS52_MARTH</name>
<organism evidence="8 9">
    <name type="scientific">Marivirga tractuosa (strain ATCC 23168 / DSM 4126 / NBRC 15989 / NCIMB 1408 / VKM B-1430 / H-43)</name>
    <name type="common">Microscilla tractuosa</name>
    <name type="synonym">Flexibacter tractuosus</name>
    <dbReference type="NCBI Taxonomy" id="643867"/>
    <lineage>
        <taxon>Bacteria</taxon>
        <taxon>Pseudomonadati</taxon>
        <taxon>Bacteroidota</taxon>
        <taxon>Cytophagia</taxon>
        <taxon>Cytophagales</taxon>
        <taxon>Marivirgaceae</taxon>
        <taxon>Marivirga</taxon>
    </lineage>
</organism>